<dbReference type="AlphaFoldDB" id="A0A418W6J7"/>
<dbReference type="Proteomes" id="UP000286100">
    <property type="component" value="Unassembled WGS sequence"/>
</dbReference>
<dbReference type="GO" id="GO:0046872">
    <property type="term" value="F:metal ion binding"/>
    <property type="evidence" value="ECO:0007669"/>
    <property type="project" value="UniProtKB-KW"/>
</dbReference>
<dbReference type="PANTHER" id="PTHR10543">
    <property type="entry name" value="BETA-CAROTENE DIOXYGENASE"/>
    <property type="match status" value="1"/>
</dbReference>
<dbReference type="InterPro" id="IPR004294">
    <property type="entry name" value="Carotenoid_Oase"/>
</dbReference>
<feature type="binding site" evidence="5">
    <location>
        <position position="473"/>
    </location>
    <ligand>
        <name>Fe cation</name>
        <dbReference type="ChEBI" id="CHEBI:24875"/>
        <note>catalytic</note>
    </ligand>
</feature>
<comment type="cofactor">
    <cofactor evidence="5 6">
        <name>Fe(2+)</name>
        <dbReference type="ChEBI" id="CHEBI:29033"/>
    </cofactor>
    <text evidence="5 6">Binds 1 Fe(2+) ion per subunit.</text>
</comment>
<evidence type="ECO:0000256" key="1">
    <source>
        <dbReference type="ARBA" id="ARBA00006787"/>
    </source>
</evidence>
<dbReference type="EC" id="1.13.11.-" evidence="6"/>
<evidence type="ECO:0000256" key="5">
    <source>
        <dbReference type="PIRSR" id="PIRSR604294-1"/>
    </source>
</evidence>
<dbReference type="GO" id="GO:0010436">
    <property type="term" value="F:carotenoid dioxygenase activity"/>
    <property type="evidence" value="ECO:0007669"/>
    <property type="project" value="TreeGrafter"/>
</dbReference>
<evidence type="ECO:0000313" key="8">
    <source>
        <dbReference type="Proteomes" id="UP000286100"/>
    </source>
</evidence>
<comment type="similarity">
    <text evidence="1 6">Belongs to the carotenoid oxygenase family.</text>
</comment>
<keyword evidence="2 5" id="KW-0479">Metal-binding</keyword>
<dbReference type="EMBL" id="QYUM01000004">
    <property type="protein sequence ID" value="RJF85642.1"/>
    <property type="molecule type" value="Genomic_DNA"/>
</dbReference>
<reference evidence="7 8" key="1">
    <citation type="submission" date="2018-09" db="EMBL/GenBank/DDBJ databases">
        <authorList>
            <person name="Zhu H."/>
        </authorList>
    </citation>
    <scope>NUCLEOTIDE SEQUENCE [LARGE SCALE GENOMIC DNA]</scope>
    <source>
        <strain evidence="7 8">K2R01-6</strain>
    </source>
</reference>
<protein>
    <recommendedName>
        <fullName evidence="6">Dioxygenase</fullName>
        <ecNumber evidence="6">1.13.11.-</ecNumber>
    </recommendedName>
</protein>
<evidence type="ECO:0000313" key="7">
    <source>
        <dbReference type="EMBL" id="RJF85642.1"/>
    </source>
</evidence>
<keyword evidence="6" id="KW-0223">Dioxygenase</keyword>
<sequence length="481" mass="52570">MASSVEKAIRSAVGKGLDMVASHNRARLPEPEGGNPYLTGIHRPMTSEETIADLAVTGSIPEALDGRYLRIGPNPVTAPNPADYHWFTGDGMAHGVRLKGGKALWYRNRWIRSNAVSDALGEPRAPGKRSTRSDNANTNIISHAGRTWAIVEAGGNPVELSEALDTIAHNPFDGSLSVPFSAHPHLDPATGELHAICYDAPTMDTVWHVVVDKAGRVVRQEPIAVQHGPSIHDCAITANYVIVLDLPVTFSMKSLLAGHRFPYQWNPEHRARVGLCPRGGSGADTIWCDVDPCYVFHPGNAFELPDGRVVLDVVAHETMFAESVQGPDSRASRLERWTIDEVARTVERHVLHEHGQEFPRYDERLTAQPYRWLYSMALPSDGKGLSISDTRLFKHDLETGTVATHDFGTGRHPGEFVFVPRPGELAEDAGWLIGLVVDLPNETTELQILKADDFGGDPQAVIHIPHRIPPGFHGNWVAAAG</sequence>
<proteinExistence type="inferred from homology"/>
<evidence type="ECO:0000256" key="2">
    <source>
        <dbReference type="ARBA" id="ARBA00022723"/>
    </source>
</evidence>
<dbReference type="PANTHER" id="PTHR10543:SF89">
    <property type="entry name" value="CAROTENOID 9,10(9',10')-CLEAVAGE DIOXYGENASE 1"/>
    <property type="match status" value="1"/>
</dbReference>
<name>A0A418W6J7_9SPHN</name>
<organism evidence="7 8">
    <name type="scientific">Sphingomonas cavernae</name>
    <dbReference type="NCBI Taxonomy" id="2320861"/>
    <lineage>
        <taxon>Bacteria</taxon>
        <taxon>Pseudomonadati</taxon>
        <taxon>Pseudomonadota</taxon>
        <taxon>Alphaproteobacteria</taxon>
        <taxon>Sphingomonadales</taxon>
        <taxon>Sphingomonadaceae</taxon>
        <taxon>Sphingomonas</taxon>
    </lineage>
</organism>
<keyword evidence="4 5" id="KW-0408">Iron</keyword>
<gene>
    <name evidence="7" type="ORF">D3876_17210</name>
</gene>
<keyword evidence="8" id="KW-1185">Reference proteome</keyword>
<feature type="binding site" evidence="5">
    <location>
        <position position="183"/>
    </location>
    <ligand>
        <name>Fe cation</name>
        <dbReference type="ChEBI" id="CHEBI:24875"/>
        <note>catalytic</note>
    </ligand>
</feature>
<dbReference type="Pfam" id="PF03055">
    <property type="entry name" value="RPE65"/>
    <property type="match status" value="1"/>
</dbReference>
<evidence type="ECO:0000256" key="6">
    <source>
        <dbReference type="RuleBase" id="RU364048"/>
    </source>
</evidence>
<keyword evidence="3 6" id="KW-0560">Oxidoreductase</keyword>
<feature type="binding site" evidence="5">
    <location>
        <position position="232"/>
    </location>
    <ligand>
        <name>Fe cation</name>
        <dbReference type="ChEBI" id="CHEBI:24875"/>
        <note>catalytic</note>
    </ligand>
</feature>
<evidence type="ECO:0000256" key="4">
    <source>
        <dbReference type="ARBA" id="ARBA00023004"/>
    </source>
</evidence>
<comment type="caution">
    <text evidence="7">The sequence shown here is derived from an EMBL/GenBank/DDBJ whole genome shotgun (WGS) entry which is preliminary data.</text>
</comment>
<dbReference type="RefSeq" id="WP_119764590.1">
    <property type="nucleotide sequence ID" value="NZ_QYUM01000004.1"/>
</dbReference>
<feature type="binding site" evidence="5">
    <location>
        <position position="297"/>
    </location>
    <ligand>
        <name>Fe cation</name>
        <dbReference type="ChEBI" id="CHEBI:24875"/>
        <note>catalytic</note>
    </ligand>
</feature>
<evidence type="ECO:0000256" key="3">
    <source>
        <dbReference type="ARBA" id="ARBA00023002"/>
    </source>
</evidence>
<dbReference type="GO" id="GO:0016121">
    <property type="term" value="P:carotene catabolic process"/>
    <property type="evidence" value="ECO:0007669"/>
    <property type="project" value="TreeGrafter"/>
</dbReference>
<accession>A0A418W6J7</accession>